<keyword evidence="3" id="KW-0560">Oxidoreductase</keyword>
<evidence type="ECO:0000256" key="4">
    <source>
        <dbReference type="PIRSR" id="PIRSR000097-1"/>
    </source>
</evidence>
<comment type="caution">
    <text evidence="8">The sequence shown here is derived from an EMBL/GenBank/DDBJ whole genome shotgun (WGS) entry which is preliminary data.</text>
</comment>
<dbReference type="SUPFAM" id="SSF51430">
    <property type="entry name" value="NAD(P)-linked oxidoreductase"/>
    <property type="match status" value="1"/>
</dbReference>
<feature type="active site" description="Proton donor" evidence="4">
    <location>
        <position position="51"/>
    </location>
</feature>
<proteinExistence type="inferred from homology"/>
<feature type="binding site" evidence="5">
    <location>
        <position position="109"/>
    </location>
    <ligand>
        <name>substrate</name>
    </ligand>
</feature>
<dbReference type="GO" id="GO:0016616">
    <property type="term" value="F:oxidoreductase activity, acting on the CH-OH group of donors, NAD or NADP as acceptor"/>
    <property type="evidence" value="ECO:0007669"/>
    <property type="project" value="UniProtKB-ARBA"/>
</dbReference>
<dbReference type="FunFam" id="3.20.20.100:FF:000002">
    <property type="entry name" value="2,5-diketo-D-gluconic acid reductase A"/>
    <property type="match status" value="1"/>
</dbReference>
<dbReference type="PANTHER" id="PTHR43827">
    <property type="entry name" value="2,5-DIKETO-D-GLUCONIC ACID REDUCTASE"/>
    <property type="match status" value="1"/>
</dbReference>
<evidence type="ECO:0000313" key="9">
    <source>
        <dbReference type="Proteomes" id="UP000612585"/>
    </source>
</evidence>
<evidence type="ECO:0000256" key="5">
    <source>
        <dbReference type="PIRSR" id="PIRSR000097-2"/>
    </source>
</evidence>
<dbReference type="RefSeq" id="WP_204009114.1">
    <property type="nucleotide sequence ID" value="NZ_BOPG01000087.1"/>
</dbReference>
<accession>A0A8J3ZHM9</accession>
<dbReference type="EMBL" id="BOPG01000087">
    <property type="protein sequence ID" value="GIJ63082.1"/>
    <property type="molecule type" value="Genomic_DNA"/>
</dbReference>
<dbReference type="PIRSF" id="PIRSF000097">
    <property type="entry name" value="AKR"/>
    <property type="match status" value="1"/>
</dbReference>
<comment type="similarity">
    <text evidence="1">Belongs to the aldo/keto reductase family.</text>
</comment>
<dbReference type="InterPro" id="IPR023210">
    <property type="entry name" value="NADP_OxRdtase_dom"/>
</dbReference>
<evidence type="ECO:0000259" key="7">
    <source>
        <dbReference type="Pfam" id="PF00248"/>
    </source>
</evidence>
<gene>
    <name evidence="8" type="ORF">Vau01_105980</name>
</gene>
<feature type="site" description="Lowers pKa of active site Tyr" evidence="6">
    <location>
        <position position="76"/>
    </location>
</feature>
<dbReference type="PRINTS" id="PR00069">
    <property type="entry name" value="ALDKETRDTASE"/>
</dbReference>
<keyword evidence="2" id="KW-0521">NADP</keyword>
<sequence length="277" mass="31056">MAPAQQLDIADGVSMPTVGVGTWRLDGALLLSILDRALGIGYRLVDTASYYRNESAAGAALKASGLARNSFFVTTKIRGYDQGRECTARALGHSLRRLRLDHVDLLLIHWPLPMRDLYVATWEELIALRDRGLTRAIGVSNFEPVHIERLVAETGVAPAVNQIQCNPAVQNNAMRQHNRIRKIHSQAWEPLGNRSRLLEHQVVRAVAEEVRRTPAQVVLRWHLARHNSVIPKTATPQRLAENLDIFGWDLDDDHLHRLDRLDQGAEGRVDPAINLVE</sequence>
<evidence type="ECO:0000256" key="2">
    <source>
        <dbReference type="ARBA" id="ARBA00022857"/>
    </source>
</evidence>
<keyword evidence="9" id="KW-1185">Reference proteome</keyword>
<evidence type="ECO:0000256" key="3">
    <source>
        <dbReference type="ARBA" id="ARBA00023002"/>
    </source>
</evidence>
<dbReference type="PROSITE" id="PS00062">
    <property type="entry name" value="ALDOKETO_REDUCTASE_2"/>
    <property type="match status" value="1"/>
</dbReference>
<dbReference type="AlphaFoldDB" id="A0A8J3ZHM9"/>
<organism evidence="8 9">
    <name type="scientific">Virgisporangium aurantiacum</name>
    <dbReference type="NCBI Taxonomy" id="175570"/>
    <lineage>
        <taxon>Bacteria</taxon>
        <taxon>Bacillati</taxon>
        <taxon>Actinomycetota</taxon>
        <taxon>Actinomycetes</taxon>
        <taxon>Micromonosporales</taxon>
        <taxon>Micromonosporaceae</taxon>
        <taxon>Virgisporangium</taxon>
    </lineage>
</organism>
<name>A0A8J3ZHM9_9ACTN</name>
<evidence type="ECO:0000256" key="1">
    <source>
        <dbReference type="ARBA" id="ARBA00007905"/>
    </source>
</evidence>
<dbReference type="InterPro" id="IPR036812">
    <property type="entry name" value="NAD(P)_OxRdtase_dom_sf"/>
</dbReference>
<dbReference type="Proteomes" id="UP000612585">
    <property type="component" value="Unassembled WGS sequence"/>
</dbReference>
<dbReference type="PROSITE" id="PS00798">
    <property type="entry name" value="ALDOKETO_REDUCTASE_1"/>
    <property type="match status" value="1"/>
</dbReference>
<evidence type="ECO:0000313" key="8">
    <source>
        <dbReference type="EMBL" id="GIJ63082.1"/>
    </source>
</evidence>
<dbReference type="InterPro" id="IPR020471">
    <property type="entry name" value="AKR"/>
</dbReference>
<dbReference type="Gene3D" id="3.20.20.100">
    <property type="entry name" value="NADP-dependent oxidoreductase domain"/>
    <property type="match status" value="1"/>
</dbReference>
<dbReference type="Pfam" id="PF00248">
    <property type="entry name" value="Aldo_ket_red"/>
    <property type="match status" value="1"/>
</dbReference>
<reference evidence="8" key="1">
    <citation type="submission" date="2021-01" db="EMBL/GenBank/DDBJ databases">
        <title>Whole genome shotgun sequence of Virgisporangium aurantiacum NBRC 16421.</title>
        <authorList>
            <person name="Komaki H."/>
            <person name="Tamura T."/>
        </authorList>
    </citation>
    <scope>NUCLEOTIDE SEQUENCE</scope>
    <source>
        <strain evidence="8">NBRC 16421</strain>
    </source>
</reference>
<protein>
    <submittedName>
        <fullName evidence="8">Oxidoreductase</fullName>
    </submittedName>
</protein>
<dbReference type="InterPro" id="IPR018170">
    <property type="entry name" value="Aldo/ket_reductase_CS"/>
</dbReference>
<dbReference type="PANTHER" id="PTHR43827:SF3">
    <property type="entry name" value="NADP-DEPENDENT OXIDOREDUCTASE DOMAIN-CONTAINING PROTEIN"/>
    <property type="match status" value="1"/>
</dbReference>
<feature type="domain" description="NADP-dependent oxidoreductase" evidence="7">
    <location>
        <begin position="18"/>
        <end position="262"/>
    </location>
</feature>
<dbReference type="PROSITE" id="PS00063">
    <property type="entry name" value="ALDOKETO_REDUCTASE_3"/>
    <property type="match status" value="1"/>
</dbReference>
<evidence type="ECO:0000256" key="6">
    <source>
        <dbReference type="PIRSR" id="PIRSR000097-3"/>
    </source>
</evidence>